<dbReference type="OrthoDB" id="5960454at2759"/>
<accession>A0A7D9D5J4</accession>
<dbReference type="GO" id="GO:0005524">
    <property type="term" value="F:ATP binding"/>
    <property type="evidence" value="ECO:0007669"/>
    <property type="project" value="InterPro"/>
</dbReference>
<dbReference type="Gene3D" id="3.30.200.20">
    <property type="entry name" value="Phosphorylase Kinase, domain 1"/>
    <property type="match status" value="1"/>
</dbReference>
<dbReference type="InterPro" id="IPR008271">
    <property type="entry name" value="Ser/Thr_kinase_AS"/>
</dbReference>
<dbReference type="SMART" id="SM00220">
    <property type="entry name" value="S_TKc"/>
    <property type="match status" value="1"/>
</dbReference>
<dbReference type="CDD" id="cd00180">
    <property type="entry name" value="PKc"/>
    <property type="match status" value="1"/>
</dbReference>
<dbReference type="SUPFAM" id="SSF56112">
    <property type="entry name" value="Protein kinase-like (PK-like)"/>
    <property type="match status" value="1"/>
</dbReference>
<comment type="caution">
    <text evidence="1">The sequence shown here is derived from an EMBL/GenBank/DDBJ whole genome shotgun (WGS) entry which is preliminary data.</text>
</comment>
<protein>
    <submittedName>
        <fullName evidence="1">Probable serine threonine- kinase DDB_G0271538</fullName>
    </submittedName>
</protein>
<reference evidence="1" key="1">
    <citation type="submission" date="2020-04" db="EMBL/GenBank/DDBJ databases">
        <authorList>
            <person name="Alioto T."/>
            <person name="Alioto T."/>
            <person name="Gomez Garrido J."/>
        </authorList>
    </citation>
    <scope>NUCLEOTIDE SEQUENCE</scope>
    <source>
        <strain evidence="1">A484AB</strain>
    </source>
</reference>
<dbReference type="AlphaFoldDB" id="A0A7D9D5J4"/>
<sequence>MPTTCIVGAGSYGQCVVKRFTRLGIEVIEKKLHEGSLEEVYREAHYMQLFSHRCVPHLLGIQFEDKPFSIVMEFVGENLESITIQKLLYDKLKNVVLSTNDCFQVCYDIVDALHHLHQIGYLHCDLKANNVLVHKKKGYLVDFGKVKKIPNKSTKRYTKVYPHIAPEVLNGEPASPASDIYSMGKIILSIGDNLKNDHLLSLGKLFSDPEPSKRPTVSELMGNLKSGINTS</sequence>
<keyword evidence="1" id="KW-0418">Kinase</keyword>
<dbReference type="PROSITE" id="PS50011">
    <property type="entry name" value="PROTEIN_KINASE_DOM"/>
    <property type="match status" value="1"/>
</dbReference>
<name>A0A7D9D5J4_PARCT</name>
<dbReference type="GO" id="GO:0044773">
    <property type="term" value="P:mitotic DNA damage checkpoint signaling"/>
    <property type="evidence" value="ECO:0007669"/>
    <property type="project" value="TreeGrafter"/>
</dbReference>
<dbReference type="PROSITE" id="PS00108">
    <property type="entry name" value="PROTEIN_KINASE_ST"/>
    <property type="match status" value="1"/>
</dbReference>
<dbReference type="InterPro" id="IPR011009">
    <property type="entry name" value="Kinase-like_dom_sf"/>
</dbReference>
<dbReference type="EMBL" id="CACRXK020000017">
    <property type="protein sequence ID" value="CAB3976868.1"/>
    <property type="molecule type" value="Genomic_DNA"/>
</dbReference>
<dbReference type="Proteomes" id="UP001152795">
    <property type="component" value="Unassembled WGS sequence"/>
</dbReference>
<dbReference type="GO" id="GO:0005737">
    <property type="term" value="C:cytoplasm"/>
    <property type="evidence" value="ECO:0007669"/>
    <property type="project" value="TreeGrafter"/>
</dbReference>
<dbReference type="PANTHER" id="PTHR44167">
    <property type="entry name" value="OVARIAN-SPECIFIC SERINE/THREONINE-PROTEIN KINASE LOK-RELATED"/>
    <property type="match status" value="1"/>
</dbReference>
<keyword evidence="1" id="KW-0808">Transferase</keyword>
<dbReference type="GO" id="GO:0004674">
    <property type="term" value="F:protein serine/threonine kinase activity"/>
    <property type="evidence" value="ECO:0007669"/>
    <property type="project" value="TreeGrafter"/>
</dbReference>
<dbReference type="InterPro" id="IPR000719">
    <property type="entry name" value="Prot_kinase_dom"/>
</dbReference>
<dbReference type="PANTHER" id="PTHR44167:SF24">
    <property type="entry name" value="SERINE_THREONINE-PROTEIN KINASE CHK2"/>
    <property type="match status" value="1"/>
</dbReference>
<evidence type="ECO:0000313" key="2">
    <source>
        <dbReference type="Proteomes" id="UP001152795"/>
    </source>
</evidence>
<dbReference type="Pfam" id="PF00069">
    <property type="entry name" value="Pkinase"/>
    <property type="match status" value="1"/>
</dbReference>
<proteinExistence type="predicted"/>
<gene>
    <name evidence="1" type="ORF">PACLA_8A058641</name>
</gene>
<dbReference type="GO" id="GO:0005634">
    <property type="term" value="C:nucleus"/>
    <property type="evidence" value="ECO:0007669"/>
    <property type="project" value="TreeGrafter"/>
</dbReference>
<evidence type="ECO:0000313" key="1">
    <source>
        <dbReference type="EMBL" id="CAB3976868.1"/>
    </source>
</evidence>
<keyword evidence="2" id="KW-1185">Reference proteome</keyword>
<organism evidence="1 2">
    <name type="scientific">Paramuricea clavata</name>
    <name type="common">Red gorgonian</name>
    <name type="synonym">Violescent sea-whip</name>
    <dbReference type="NCBI Taxonomy" id="317549"/>
    <lineage>
        <taxon>Eukaryota</taxon>
        <taxon>Metazoa</taxon>
        <taxon>Cnidaria</taxon>
        <taxon>Anthozoa</taxon>
        <taxon>Octocorallia</taxon>
        <taxon>Malacalcyonacea</taxon>
        <taxon>Plexauridae</taxon>
        <taxon>Paramuricea</taxon>
    </lineage>
</organism>
<dbReference type="Gene3D" id="1.10.510.10">
    <property type="entry name" value="Transferase(Phosphotransferase) domain 1"/>
    <property type="match status" value="1"/>
</dbReference>